<evidence type="ECO:0000313" key="2">
    <source>
        <dbReference type="EMBL" id="TDG25875.1"/>
    </source>
</evidence>
<dbReference type="EMBL" id="SMRP01000001">
    <property type="protein sequence ID" value="TDG25875.1"/>
    <property type="molecule type" value="Genomic_DNA"/>
</dbReference>
<dbReference type="RefSeq" id="WP_133192927.1">
    <property type="nucleotide sequence ID" value="NZ_JBHUCW010000015.1"/>
</dbReference>
<reference evidence="2 3" key="1">
    <citation type="submission" date="2019-03" db="EMBL/GenBank/DDBJ databases">
        <title>Paraburkholderia sp. 4M-K11, isolated from subtropical forest soil.</title>
        <authorList>
            <person name="Gao Z.-H."/>
            <person name="Qiu L.-H."/>
        </authorList>
    </citation>
    <scope>NUCLEOTIDE SEQUENCE [LARGE SCALE GENOMIC DNA]</scope>
    <source>
        <strain evidence="2 3">4M-K11</strain>
    </source>
</reference>
<dbReference type="Proteomes" id="UP000295722">
    <property type="component" value="Unassembled WGS sequence"/>
</dbReference>
<dbReference type="AlphaFoldDB" id="A0A4R5MF50"/>
<evidence type="ECO:0000256" key="1">
    <source>
        <dbReference type="SAM" id="MobiDB-lite"/>
    </source>
</evidence>
<gene>
    <name evidence="2" type="ORF">EYW47_00445</name>
</gene>
<sequence length="65" mass="6529">MAKKGGGLIHDAGKGSMGGAKGSSMSQNTSVGSGARPTRSRIPIETSSPRDQCGLDGRKTKGALK</sequence>
<comment type="caution">
    <text evidence="2">The sequence shown here is derived from an EMBL/GenBank/DDBJ whole genome shotgun (WGS) entry which is preliminary data.</text>
</comment>
<evidence type="ECO:0000313" key="3">
    <source>
        <dbReference type="Proteomes" id="UP000295722"/>
    </source>
</evidence>
<organism evidence="2 3">
    <name type="scientific">Paraburkholderia silviterrae</name>
    <dbReference type="NCBI Taxonomy" id="2528715"/>
    <lineage>
        <taxon>Bacteria</taxon>
        <taxon>Pseudomonadati</taxon>
        <taxon>Pseudomonadota</taxon>
        <taxon>Betaproteobacteria</taxon>
        <taxon>Burkholderiales</taxon>
        <taxon>Burkholderiaceae</taxon>
        <taxon>Paraburkholderia</taxon>
    </lineage>
</organism>
<name>A0A4R5MF50_9BURK</name>
<proteinExistence type="predicted"/>
<accession>A0A4R5MF50</accession>
<keyword evidence="3" id="KW-1185">Reference proteome</keyword>
<protein>
    <submittedName>
        <fullName evidence="2">Uncharacterized protein</fullName>
    </submittedName>
</protein>
<feature type="region of interest" description="Disordered" evidence="1">
    <location>
        <begin position="1"/>
        <end position="65"/>
    </location>
</feature>